<dbReference type="AlphaFoldDB" id="A0A2A2IIK8"/>
<dbReference type="PANTHER" id="PTHR43649:SF12">
    <property type="entry name" value="DIACETYLCHITOBIOSE BINDING PROTEIN DASA"/>
    <property type="match status" value="1"/>
</dbReference>
<evidence type="ECO:0000256" key="1">
    <source>
        <dbReference type="SAM" id="MobiDB-lite"/>
    </source>
</evidence>
<protein>
    <submittedName>
        <fullName evidence="3">ABC transporter substrate-binding protein</fullName>
    </submittedName>
</protein>
<evidence type="ECO:0000313" key="3">
    <source>
        <dbReference type="EMBL" id="PAV31218.1"/>
    </source>
</evidence>
<organism evidence="3 4">
    <name type="scientific">Virgibacillus profundi</name>
    <dbReference type="NCBI Taxonomy" id="2024555"/>
    <lineage>
        <taxon>Bacteria</taxon>
        <taxon>Bacillati</taxon>
        <taxon>Bacillota</taxon>
        <taxon>Bacilli</taxon>
        <taxon>Bacillales</taxon>
        <taxon>Bacillaceae</taxon>
        <taxon>Virgibacillus</taxon>
    </lineage>
</organism>
<gene>
    <name evidence="3" type="ORF">CIL05_00740</name>
</gene>
<dbReference type="PROSITE" id="PS51257">
    <property type="entry name" value="PROKAR_LIPOPROTEIN"/>
    <property type="match status" value="1"/>
</dbReference>
<dbReference type="OrthoDB" id="9787283at2"/>
<reference evidence="3 4" key="1">
    <citation type="submission" date="2017-08" db="EMBL/GenBank/DDBJ databases">
        <title>Virgibacillus indicus sp. nov. and Virgibacillus profoundi sp. nov, two moderately halophilic bacteria isolated from marine sediment by using the Microfluidic Streak Plate.</title>
        <authorList>
            <person name="Xu B."/>
            <person name="Hu B."/>
            <person name="Wang J."/>
            <person name="Zhu Y."/>
            <person name="Huang L."/>
            <person name="Du W."/>
            <person name="Huang Y."/>
        </authorList>
    </citation>
    <scope>NUCLEOTIDE SEQUENCE [LARGE SCALE GENOMIC DNA]</scope>
    <source>
        <strain evidence="3 4">IO3-P3-H5</strain>
    </source>
</reference>
<dbReference type="Gene3D" id="3.40.190.10">
    <property type="entry name" value="Periplasmic binding protein-like II"/>
    <property type="match status" value="2"/>
</dbReference>
<dbReference type="EMBL" id="NPOA01000001">
    <property type="protein sequence ID" value="PAV31218.1"/>
    <property type="molecule type" value="Genomic_DNA"/>
</dbReference>
<feature type="region of interest" description="Disordered" evidence="1">
    <location>
        <begin position="409"/>
        <end position="433"/>
    </location>
</feature>
<feature type="chain" id="PRO_5039538021" evidence="2">
    <location>
        <begin position="23"/>
        <end position="532"/>
    </location>
</feature>
<accession>A0A2A2IIK8</accession>
<dbReference type="RefSeq" id="WP_095653589.1">
    <property type="nucleotide sequence ID" value="NZ_NPOA01000001.1"/>
</dbReference>
<feature type="signal peptide" evidence="2">
    <location>
        <begin position="1"/>
        <end position="22"/>
    </location>
</feature>
<evidence type="ECO:0000313" key="4">
    <source>
        <dbReference type="Proteomes" id="UP000218887"/>
    </source>
</evidence>
<comment type="caution">
    <text evidence="3">The sequence shown here is derived from an EMBL/GenBank/DDBJ whole genome shotgun (WGS) entry which is preliminary data.</text>
</comment>
<name>A0A2A2IIK8_9BACI</name>
<proteinExistence type="predicted"/>
<dbReference type="PANTHER" id="PTHR43649">
    <property type="entry name" value="ARABINOSE-BINDING PROTEIN-RELATED"/>
    <property type="match status" value="1"/>
</dbReference>
<dbReference type="Pfam" id="PF01547">
    <property type="entry name" value="SBP_bac_1"/>
    <property type="match status" value="1"/>
</dbReference>
<keyword evidence="4" id="KW-1185">Reference proteome</keyword>
<keyword evidence="2" id="KW-0732">Signal</keyword>
<sequence>MKKGLLLWMIALIAIAMLTACSSGDEESDKDSSAAANVEVNEEGFPIVDEEIELSLMAPGTGMAEWEDMPTMQEYSEMTNINMTYTTPPLSDFQTKLNLAFASGDVADIIYGAGTTNLTPAMEVDYGQQGVLLPLEDLIAEHAPNLQKVLDENPDIKKSITTVDGHIYSLPRIADGPTSNWYLGPLWYNGQWLDTLNVEELPKTTEEFYDLLVRFKTEDPNGNGEADEIPLVDVKMNSIRSWLLGAFGMKEWGIEEIDGEIRYAPITENYKEYLTYMNKLYEEKLLDPETFSQSDEQKKAKGQANRVGVFSDWYSFFTTGETEEEALNNPMYQPLTSPVSDEAVIPLNPGITRGTFSITKGNPSPEATIRWIDYFYSQEGFQFLNEGPEGHLWEEQDGERVYLDTPEQFESSEDHRGTLTPDYGISTPTLSGPIEGKEQSEFEKFIETETEERIIPYAEVPFPLVYLTGEEQDNINSIEVDLESYVEQMEAKFITGVEPLSNWDKYVETIKNMKIEDYIQVHQDAYDRWAES</sequence>
<evidence type="ECO:0000256" key="2">
    <source>
        <dbReference type="SAM" id="SignalP"/>
    </source>
</evidence>
<dbReference type="SUPFAM" id="SSF53850">
    <property type="entry name" value="Periplasmic binding protein-like II"/>
    <property type="match status" value="1"/>
</dbReference>
<dbReference type="InterPro" id="IPR050490">
    <property type="entry name" value="Bact_solute-bd_prot1"/>
</dbReference>
<dbReference type="Proteomes" id="UP000218887">
    <property type="component" value="Unassembled WGS sequence"/>
</dbReference>
<dbReference type="InterPro" id="IPR006059">
    <property type="entry name" value="SBP"/>
</dbReference>